<dbReference type="InterPro" id="IPR036640">
    <property type="entry name" value="ABC1_TM_sf"/>
</dbReference>
<feature type="transmembrane region" description="Helical" evidence="7">
    <location>
        <begin position="234"/>
        <end position="252"/>
    </location>
</feature>
<keyword evidence="4" id="KW-0067">ATP-binding</keyword>
<sequence>MPESRWMPLLAVLCSVLMALFGVGLMTSSGHLLSRAAQHPESILLLMPIVTTVRFFGLGRAALRYAERLTSHEVTLRRVETTRLKVMQGFLDRFTYRLMGDQRQDALESIRKDTETLQNRFLTVDLPALTTWTVTTLTSVILFKLLPAAALLWMAASILILVFVPVLTRRPMMQRTEHLIQLRHARSARYRTQLKHSLELRFLHLPTAQNAAVLDEQIRTVEVQLKHLQTALMLARELVLALTLVAVLFLLVQSALPLAWISGIWLGVVAASEVQVAYLNRIPEQLKVQSIALPDHMPAAASECPSGEVLIFALPTGQKVTVRPGDRILITGPSGIGKSTLFEKLLGFRELESGEALLEGRDLCDAPARENLFAWAPQEPYLLDATAQENLNGWNDRLVKEMGLTDLQPETLLGEAGRHLSGGEMARMQVLRALLRPSPFLLLDEPIAHLDEATARKTIQTLHQEAGERAVVVISHDTGPFGKDWRTVSWTETRGRPSPVAK</sequence>
<feature type="transmembrane region" description="Helical" evidence="7">
    <location>
        <begin position="42"/>
        <end position="63"/>
    </location>
</feature>
<feature type="transmembrane region" description="Helical" evidence="7">
    <location>
        <begin position="121"/>
        <end position="143"/>
    </location>
</feature>
<dbReference type="InterPro" id="IPR017871">
    <property type="entry name" value="ABC_transporter-like_CS"/>
</dbReference>
<evidence type="ECO:0000313" key="10">
    <source>
        <dbReference type="Proteomes" id="UP000321306"/>
    </source>
</evidence>
<dbReference type="Proteomes" id="UP000321306">
    <property type="component" value="Unassembled WGS sequence"/>
</dbReference>
<dbReference type="Gene3D" id="3.40.50.300">
    <property type="entry name" value="P-loop containing nucleotide triphosphate hydrolases"/>
    <property type="match status" value="1"/>
</dbReference>
<dbReference type="GO" id="GO:0016887">
    <property type="term" value="F:ATP hydrolysis activity"/>
    <property type="evidence" value="ECO:0007669"/>
    <property type="project" value="InterPro"/>
</dbReference>
<evidence type="ECO:0000313" key="9">
    <source>
        <dbReference type="EMBL" id="GEM49331.1"/>
    </source>
</evidence>
<evidence type="ECO:0000256" key="7">
    <source>
        <dbReference type="SAM" id="Phobius"/>
    </source>
</evidence>
<dbReference type="EMBL" id="BJXB01000032">
    <property type="protein sequence ID" value="GEM49331.1"/>
    <property type="molecule type" value="Genomic_DNA"/>
</dbReference>
<dbReference type="GO" id="GO:0005886">
    <property type="term" value="C:plasma membrane"/>
    <property type="evidence" value="ECO:0007669"/>
    <property type="project" value="UniProtKB-SubCell"/>
</dbReference>
<dbReference type="InterPro" id="IPR039421">
    <property type="entry name" value="Type_1_exporter"/>
</dbReference>
<dbReference type="RefSeq" id="WP_146889687.1">
    <property type="nucleotide sequence ID" value="NZ_BJXB01000032.1"/>
</dbReference>
<dbReference type="SMART" id="SM00382">
    <property type="entry name" value="AAA"/>
    <property type="match status" value="1"/>
</dbReference>
<accession>A0A511NAE1</accession>
<keyword evidence="6 7" id="KW-0472">Membrane</keyword>
<dbReference type="InterPro" id="IPR003593">
    <property type="entry name" value="AAA+_ATPase"/>
</dbReference>
<dbReference type="InterPro" id="IPR003439">
    <property type="entry name" value="ABC_transporter-like_ATP-bd"/>
</dbReference>
<proteinExistence type="predicted"/>
<dbReference type="PROSITE" id="PS00211">
    <property type="entry name" value="ABC_TRANSPORTER_1"/>
    <property type="match status" value="1"/>
</dbReference>
<evidence type="ECO:0000256" key="5">
    <source>
        <dbReference type="ARBA" id="ARBA00022989"/>
    </source>
</evidence>
<dbReference type="SUPFAM" id="SSF90123">
    <property type="entry name" value="ABC transporter transmembrane region"/>
    <property type="match status" value="1"/>
</dbReference>
<dbReference type="InterPro" id="IPR027417">
    <property type="entry name" value="P-loop_NTPase"/>
</dbReference>
<keyword evidence="5 7" id="KW-1133">Transmembrane helix</keyword>
<dbReference type="GO" id="GO:0034040">
    <property type="term" value="F:ATPase-coupled lipid transmembrane transporter activity"/>
    <property type="evidence" value="ECO:0007669"/>
    <property type="project" value="TreeGrafter"/>
</dbReference>
<evidence type="ECO:0000256" key="2">
    <source>
        <dbReference type="ARBA" id="ARBA00022692"/>
    </source>
</evidence>
<evidence type="ECO:0000256" key="1">
    <source>
        <dbReference type="ARBA" id="ARBA00004651"/>
    </source>
</evidence>
<keyword evidence="3" id="KW-0547">Nucleotide-binding</keyword>
<evidence type="ECO:0000256" key="6">
    <source>
        <dbReference type="ARBA" id="ARBA00023136"/>
    </source>
</evidence>
<organism evidence="9 10">
    <name type="scientific">Deinococcus cellulosilyticus (strain DSM 18568 / NBRC 106333 / KACC 11606 / 5516J-15)</name>
    <dbReference type="NCBI Taxonomy" id="1223518"/>
    <lineage>
        <taxon>Bacteria</taxon>
        <taxon>Thermotogati</taxon>
        <taxon>Deinococcota</taxon>
        <taxon>Deinococci</taxon>
        <taxon>Deinococcales</taxon>
        <taxon>Deinococcaceae</taxon>
        <taxon>Deinococcus</taxon>
    </lineage>
</organism>
<dbReference type="PANTHER" id="PTHR24221:SF654">
    <property type="entry name" value="ATP-BINDING CASSETTE SUB-FAMILY B MEMBER 6"/>
    <property type="match status" value="1"/>
</dbReference>
<keyword evidence="2 7" id="KW-0812">Transmembrane</keyword>
<evidence type="ECO:0000256" key="3">
    <source>
        <dbReference type="ARBA" id="ARBA00022741"/>
    </source>
</evidence>
<gene>
    <name evidence="9" type="primary">cydC</name>
    <name evidence="9" type="ORF">DC3_49660</name>
</gene>
<protein>
    <submittedName>
        <fullName evidence="9">Thiol reductant ABC exporter subunit CydC</fullName>
    </submittedName>
</protein>
<feature type="transmembrane region" description="Helical" evidence="7">
    <location>
        <begin position="149"/>
        <end position="168"/>
    </location>
</feature>
<feature type="domain" description="ABC transporter" evidence="8">
    <location>
        <begin position="286"/>
        <end position="500"/>
    </location>
</feature>
<name>A0A511NAE1_DEIC1</name>
<comment type="subcellular location">
    <subcellularLocation>
        <location evidence="1">Cell membrane</location>
        <topology evidence="1">Multi-pass membrane protein</topology>
    </subcellularLocation>
</comment>
<comment type="caution">
    <text evidence="9">The sequence shown here is derived from an EMBL/GenBank/DDBJ whole genome shotgun (WGS) entry which is preliminary data.</text>
</comment>
<evidence type="ECO:0000259" key="8">
    <source>
        <dbReference type="PROSITE" id="PS50893"/>
    </source>
</evidence>
<reference evidence="9 10" key="1">
    <citation type="submission" date="2019-07" db="EMBL/GenBank/DDBJ databases">
        <title>Whole genome shotgun sequence of Deinococcus cellulosilyticus NBRC 106333.</title>
        <authorList>
            <person name="Hosoyama A."/>
            <person name="Uohara A."/>
            <person name="Ohji S."/>
            <person name="Ichikawa N."/>
        </authorList>
    </citation>
    <scope>NUCLEOTIDE SEQUENCE [LARGE SCALE GENOMIC DNA]</scope>
    <source>
        <strain evidence="9 10">NBRC 106333</strain>
    </source>
</reference>
<dbReference type="GO" id="GO:0005524">
    <property type="term" value="F:ATP binding"/>
    <property type="evidence" value="ECO:0007669"/>
    <property type="project" value="UniProtKB-KW"/>
</dbReference>
<keyword evidence="10" id="KW-1185">Reference proteome</keyword>
<dbReference type="SUPFAM" id="SSF52540">
    <property type="entry name" value="P-loop containing nucleoside triphosphate hydrolases"/>
    <property type="match status" value="1"/>
</dbReference>
<dbReference type="PANTHER" id="PTHR24221">
    <property type="entry name" value="ATP-BINDING CASSETTE SUB-FAMILY B"/>
    <property type="match status" value="1"/>
</dbReference>
<dbReference type="Pfam" id="PF00005">
    <property type="entry name" value="ABC_tran"/>
    <property type="match status" value="1"/>
</dbReference>
<dbReference type="AlphaFoldDB" id="A0A511NAE1"/>
<dbReference type="PROSITE" id="PS50893">
    <property type="entry name" value="ABC_TRANSPORTER_2"/>
    <property type="match status" value="1"/>
</dbReference>
<evidence type="ECO:0000256" key="4">
    <source>
        <dbReference type="ARBA" id="ARBA00022840"/>
    </source>
</evidence>
<dbReference type="OrthoDB" id="9802264at2"/>